<keyword evidence="2 6" id="KW-0812">Transmembrane</keyword>
<dbReference type="PROSITE" id="PS50850">
    <property type="entry name" value="MFS"/>
    <property type="match status" value="1"/>
</dbReference>
<sequence length="543" mass="58271">MMERGDLEPCPSAEIPIQPQSRTYPEESDTSHGSQVNNHEDSQDATIPLAMQRLPPQFSSHFGEITFVVLCTMGQLLFAICLANMFVVQLTIIEALGVSGTLSPWLIGSFLEANGVSVIVSGSLADLWNPKWLMIGSFVWLTVWNIVGVFSINPDRAVLFFVVRAMIGLAVGVLCSTAMSLLGRVYRPGLRKNRVFSAMGAMIPLGFGIGALQGGAFSACLHWIFGSTALLSAACAVAALWAIPSAQKSQNPKQSGASFRDFDIYGSIVLVAGCGLLIFGLTQGVPSEWSPYSYATMIAGFLLLVAFYIMEKYVRRPLIDGRLWTTEGFVPLMICYFIGYGAFTGAWLLYAVRFLLTEQNKQPIVAAACLTPMAVSGMVASWVVSRTLHKIPGHYVLVGSMVAFACGPAFFLPQSAGTIYWALSFPCLLIATFGPDMSFAAISVFITSRVPSDFQGAAGGLLIAAQSISSAVFAAVGDSIGEKVSSAEGYSLDLHALRSIWWFSLASSIVGGVVCAIFVRIPKEDEKAHMQSTGKSEAHVCYG</sequence>
<feature type="transmembrane region" description="Helical" evidence="6">
    <location>
        <begin position="329"/>
        <end position="352"/>
    </location>
</feature>
<gene>
    <name evidence="8" type="ORF">N7541_009582</name>
</gene>
<proteinExistence type="predicted"/>
<feature type="transmembrane region" description="Helical" evidence="6">
    <location>
        <begin position="105"/>
        <end position="125"/>
    </location>
</feature>
<dbReference type="EMBL" id="JAPZBR010000008">
    <property type="protein sequence ID" value="KAJ5340458.1"/>
    <property type="molecule type" value="Genomic_DNA"/>
</dbReference>
<keyword evidence="9" id="KW-1185">Reference proteome</keyword>
<feature type="transmembrane region" description="Helical" evidence="6">
    <location>
        <begin position="291"/>
        <end position="309"/>
    </location>
</feature>
<feature type="transmembrane region" description="Helical" evidence="6">
    <location>
        <begin position="264"/>
        <end position="285"/>
    </location>
</feature>
<comment type="caution">
    <text evidence="8">The sequence shown here is derived from an EMBL/GenBank/DDBJ whole genome shotgun (WGS) entry which is preliminary data.</text>
</comment>
<evidence type="ECO:0000256" key="3">
    <source>
        <dbReference type="ARBA" id="ARBA00022989"/>
    </source>
</evidence>
<dbReference type="InterPro" id="IPR020846">
    <property type="entry name" value="MFS_dom"/>
</dbReference>
<evidence type="ECO:0000256" key="1">
    <source>
        <dbReference type="ARBA" id="ARBA00004141"/>
    </source>
</evidence>
<reference evidence="8" key="1">
    <citation type="submission" date="2022-12" db="EMBL/GenBank/DDBJ databases">
        <authorList>
            <person name="Petersen C."/>
        </authorList>
    </citation>
    <scope>NUCLEOTIDE SEQUENCE</scope>
    <source>
        <strain evidence="8">IBT 35675</strain>
    </source>
</reference>
<evidence type="ECO:0000256" key="4">
    <source>
        <dbReference type="ARBA" id="ARBA00023136"/>
    </source>
</evidence>
<dbReference type="GO" id="GO:0016020">
    <property type="term" value="C:membrane"/>
    <property type="evidence" value="ECO:0007669"/>
    <property type="project" value="UniProtKB-SubCell"/>
</dbReference>
<comment type="subcellular location">
    <subcellularLocation>
        <location evidence="1">Membrane</location>
        <topology evidence="1">Multi-pass membrane protein</topology>
    </subcellularLocation>
</comment>
<dbReference type="GO" id="GO:0022857">
    <property type="term" value="F:transmembrane transporter activity"/>
    <property type="evidence" value="ECO:0007669"/>
    <property type="project" value="InterPro"/>
</dbReference>
<feature type="domain" description="Major facilitator superfamily (MFS) profile" evidence="7">
    <location>
        <begin position="67"/>
        <end position="523"/>
    </location>
</feature>
<feature type="transmembrane region" description="Helical" evidence="6">
    <location>
        <begin position="500"/>
        <end position="521"/>
    </location>
</feature>
<feature type="transmembrane region" description="Helical" evidence="6">
    <location>
        <begin position="195"/>
        <end position="217"/>
    </location>
</feature>
<dbReference type="PANTHER" id="PTHR42718">
    <property type="entry name" value="MAJOR FACILITATOR SUPERFAMILY MULTIDRUG TRANSPORTER MFSC"/>
    <property type="match status" value="1"/>
</dbReference>
<reference evidence="8" key="2">
    <citation type="journal article" date="2023" name="IMA Fungus">
        <title>Comparative genomic study of the Penicillium genus elucidates a diverse pangenome and 15 lateral gene transfer events.</title>
        <authorList>
            <person name="Petersen C."/>
            <person name="Sorensen T."/>
            <person name="Nielsen M.R."/>
            <person name="Sondergaard T.E."/>
            <person name="Sorensen J.L."/>
            <person name="Fitzpatrick D.A."/>
            <person name="Frisvad J.C."/>
            <person name="Nielsen K.L."/>
        </authorList>
    </citation>
    <scope>NUCLEOTIDE SEQUENCE</scope>
    <source>
        <strain evidence="8">IBT 35675</strain>
    </source>
</reference>
<evidence type="ECO:0000259" key="7">
    <source>
        <dbReference type="PROSITE" id="PS50850"/>
    </source>
</evidence>
<name>A0A9W9UGN7_PENBR</name>
<evidence type="ECO:0000256" key="2">
    <source>
        <dbReference type="ARBA" id="ARBA00022692"/>
    </source>
</evidence>
<feature type="transmembrane region" description="Helical" evidence="6">
    <location>
        <begin position="419"/>
        <end position="446"/>
    </location>
</feature>
<accession>A0A9W9UGN7</accession>
<feature type="transmembrane region" description="Helical" evidence="6">
    <location>
        <begin position="132"/>
        <end position="152"/>
    </location>
</feature>
<dbReference type="AlphaFoldDB" id="A0A9W9UGN7"/>
<keyword evidence="3 6" id="KW-1133">Transmembrane helix</keyword>
<protein>
    <submittedName>
        <fullName evidence="8">MFS general substrate transporter</fullName>
    </submittedName>
</protein>
<dbReference type="InterPro" id="IPR036259">
    <property type="entry name" value="MFS_trans_sf"/>
</dbReference>
<dbReference type="InterPro" id="IPR011701">
    <property type="entry name" value="MFS"/>
</dbReference>
<dbReference type="Gene3D" id="1.20.1250.20">
    <property type="entry name" value="MFS general substrate transporter like domains"/>
    <property type="match status" value="2"/>
</dbReference>
<feature type="transmembrane region" description="Helical" evidence="6">
    <location>
        <begin position="395"/>
        <end position="413"/>
    </location>
</feature>
<dbReference type="Pfam" id="PF07690">
    <property type="entry name" value="MFS_1"/>
    <property type="match status" value="1"/>
</dbReference>
<feature type="transmembrane region" description="Helical" evidence="6">
    <location>
        <begin position="458"/>
        <end position="480"/>
    </location>
</feature>
<organism evidence="8 9">
    <name type="scientific">Penicillium brevicompactum</name>
    <dbReference type="NCBI Taxonomy" id="5074"/>
    <lineage>
        <taxon>Eukaryota</taxon>
        <taxon>Fungi</taxon>
        <taxon>Dikarya</taxon>
        <taxon>Ascomycota</taxon>
        <taxon>Pezizomycotina</taxon>
        <taxon>Eurotiomycetes</taxon>
        <taxon>Eurotiomycetidae</taxon>
        <taxon>Eurotiales</taxon>
        <taxon>Aspergillaceae</taxon>
        <taxon>Penicillium</taxon>
    </lineage>
</organism>
<evidence type="ECO:0000313" key="9">
    <source>
        <dbReference type="Proteomes" id="UP001148299"/>
    </source>
</evidence>
<dbReference type="Proteomes" id="UP001148299">
    <property type="component" value="Unassembled WGS sequence"/>
</dbReference>
<feature type="transmembrane region" description="Helical" evidence="6">
    <location>
        <begin position="67"/>
        <end position="93"/>
    </location>
</feature>
<dbReference type="PANTHER" id="PTHR42718:SF41">
    <property type="entry name" value="MFS TRANSPORTER OF UNKOWN SPECIFICITY (AFU_ORTHOLOGUE AFUA_5G09940)-RELATED"/>
    <property type="match status" value="1"/>
</dbReference>
<keyword evidence="4 6" id="KW-0472">Membrane</keyword>
<feature type="transmembrane region" description="Helical" evidence="6">
    <location>
        <begin position="223"/>
        <end position="243"/>
    </location>
</feature>
<evidence type="ECO:0000256" key="5">
    <source>
        <dbReference type="SAM" id="MobiDB-lite"/>
    </source>
</evidence>
<feature type="region of interest" description="Disordered" evidence="5">
    <location>
        <begin position="1"/>
        <end position="41"/>
    </location>
</feature>
<evidence type="ECO:0000256" key="6">
    <source>
        <dbReference type="SAM" id="Phobius"/>
    </source>
</evidence>
<evidence type="ECO:0000313" key="8">
    <source>
        <dbReference type="EMBL" id="KAJ5340458.1"/>
    </source>
</evidence>
<feature type="transmembrane region" description="Helical" evidence="6">
    <location>
        <begin position="364"/>
        <end position="383"/>
    </location>
</feature>
<feature type="transmembrane region" description="Helical" evidence="6">
    <location>
        <begin position="158"/>
        <end position="183"/>
    </location>
</feature>
<dbReference type="SUPFAM" id="SSF103473">
    <property type="entry name" value="MFS general substrate transporter"/>
    <property type="match status" value="1"/>
</dbReference>